<reference evidence="1" key="1">
    <citation type="submission" date="2013-12" db="EMBL/GenBank/DDBJ databases">
        <title>The Genome Sequence of Aphanomyces astaci APO3.</title>
        <authorList>
            <consortium name="The Broad Institute Genomics Platform"/>
            <person name="Russ C."/>
            <person name="Tyler B."/>
            <person name="van West P."/>
            <person name="Dieguez-Uribeondo J."/>
            <person name="Young S.K."/>
            <person name="Zeng Q."/>
            <person name="Gargeya S."/>
            <person name="Fitzgerald M."/>
            <person name="Abouelleil A."/>
            <person name="Alvarado L."/>
            <person name="Chapman S.B."/>
            <person name="Gainer-Dewar J."/>
            <person name="Goldberg J."/>
            <person name="Griggs A."/>
            <person name="Gujja S."/>
            <person name="Hansen M."/>
            <person name="Howarth C."/>
            <person name="Imamovic A."/>
            <person name="Ireland A."/>
            <person name="Larimer J."/>
            <person name="McCowan C."/>
            <person name="Murphy C."/>
            <person name="Pearson M."/>
            <person name="Poon T.W."/>
            <person name="Priest M."/>
            <person name="Roberts A."/>
            <person name="Saif S."/>
            <person name="Shea T."/>
            <person name="Sykes S."/>
            <person name="Wortman J."/>
            <person name="Nusbaum C."/>
            <person name="Birren B."/>
        </authorList>
    </citation>
    <scope>NUCLEOTIDE SEQUENCE [LARGE SCALE GENOMIC DNA]</scope>
    <source>
        <strain evidence="1">APO3</strain>
    </source>
</reference>
<dbReference type="EMBL" id="KI913157">
    <property type="protein sequence ID" value="ETV71845.1"/>
    <property type="molecule type" value="Genomic_DNA"/>
</dbReference>
<sequence length="228" mass="26123">MVLTFESQAPTDLELDVVALEHADKKLKRRRYKRDSTRGAGTRKRMLCWGNARPWKSKCRRCNFIVRRRWKEIATALRYAHDADMSKLAMLRSLAIKNTTLLQHLQAASVSTWHDVTLSGDPSTRLLGQRWITQRKLHHLAAMFQTHEFPSSSGHSFDDLSFDFDGDGHYAAVQRSQFHVPIRHDTAVPPPSHAIFDALTPIQSTAKPSFAVVFEWPDRCSNESWTVL</sequence>
<organism evidence="1">
    <name type="scientific">Aphanomyces astaci</name>
    <name type="common">Crayfish plague agent</name>
    <dbReference type="NCBI Taxonomy" id="112090"/>
    <lineage>
        <taxon>Eukaryota</taxon>
        <taxon>Sar</taxon>
        <taxon>Stramenopiles</taxon>
        <taxon>Oomycota</taxon>
        <taxon>Saprolegniomycetes</taxon>
        <taxon>Saprolegniales</taxon>
        <taxon>Verrucalvaceae</taxon>
        <taxon>Aphanomyces</taxon>
    </lineage>
</organism>
<dbReference type="AlphaFoldDB" id="W4FWD6"/>
<dbReference type="GeneID" id="20814976"/>
<dbReference type="VEuPathDB" id="FungiDB:H257_12980"/>
<name>W4FWD6_APHAT</name>
<gene>
    <name evidence="1" type="ORF">H257_12980</name>
</gene>
<dbReference type="RefSeq" id="XP_009838694.1">
    <property type="nucleotide sequence ID" value="XM_009840392.1"/>
</dbReference>
<accession>W4FWD6</accession>
<evidence type="ECO:0000313" key="1">
    <source>
        <dbReference type="EMBL" id="ETV71845.1"/>
    </source>
</evidence>
<proteinExistence type="predicted"/>
<protein>
    <submittedName>
        <fullName evidence="1">Uncharacterized protein</fullName>
    </submittedName>
</protein>